<dbReference type="Pfam" id="PF02826">
    <property type="entry name" value="2-Hacid_dh_C"/>
    <property type="match status" value="1"/>
</dbReference>
<evidence type="ECO:0000256" key="2">
    <source>
        <dbReference type="ARBA" id="ARBA00023002"/>
    </source>
</evidence>
<evidence type="ECO:0000259" key="5">
    <source>
        <dbReference type="Pfam" id="PF00389"/>
    </source>
</evidence>
<organism evidence="7 8">
    <name type="scientific">Enterococcus camelliae</name>
    <dbReference type="NCBI Taxonomy" id="453959"/>
    <lineage>
        <taxon>Bacteria</taxon>
        <taxon>Bacillati</taxon>
        <taxon>Bacillota</taxon>
        <taxon>Bacilli</taxon>
        <taxon>Lactobacillales</taxon>
        <taxon>Enterococcaceae</taxon>
        <taxon>Enterococcus</taxon>
    </lineage>
</organism>
<keyword evidence="8" id="KW-1185">Reference proteome</keyword>
<evidence type="ECO:0000313" key="8">
    <source>
        <dbReference type="Proteomes" id="UP001597427"/>
    </source>
</evidence>
<evidence type="ECO:0000313" key="7">
    <source>
        <dbReference type="EMBL" id="MFD2729943.1"/>
    </source>
</evidence>
<name>A0ABW5TL89_9ENTE</name>
<evidence type="ECO:0000256" key="3">
    <source>
        <dbReference type="ARBA" id="ARBA00023027"/>
    </source>
</evidence>
<dbReference type="InterPro" id="IPR036291">
    <property type="entry name" value="NAD(P)-bd_dom_sf"/>
</dbReference>
<dbReference type="Proteomes" id="UP001597427">
    <property type="component" value="Unassembled WGS sequence"/>
</dbReference>
<proteinExistence type="inferred from homology"/>
<dbReference type="EMBL" id="JBHUMO010000072">
    <property type="protein sequence ID" value="MFD2729943.1"/>
    <property type="molecule type" value="Genomic_DNA"/>
</dbReference>
<dbReference type="InterPro" id="IPR050857">
    <property type="entry name" value="D-2-hydroxyacid_DH"/>
</dbReference>
<dbReference type="SUPFAM" id="SSF51735">
    <property type="entry name" value="NAD(P)-binding Rossmann-fold domains"/>
    <property type="match status" value="1"/>
</dbReference>
<comment type="caution">
    <text evidence="7">The sequence shown here is derived from an EMBL/GenBank/DDBJ whole genome shotgun (WGS) entry which is preliminary data.</text>
</comment>
<comment type="similarity">
    <text evidence="1 4">Belongs to the D-isomer specific 2-hydroxyacid dehydrogenase family.</text>
</comment>
<reference evidence="8" key="1">
    <citation type="journal article" date="2019" name="Int. J. Syst. Evol. Microbiol.">
        <title>The Global Catalogue of Microorganisms (GCM) 10K type strain sequencing project: providing services to taxonomists for standard genome sequencing and annotation.</title>
        <authorList>
            <consortium name="The Broad Institute Genomics Platform"/>
            <consortium name="The Broad Institute Genome Sequencing Center for Infectious Disease"/>
            <person name="Wu L."/>
            <person name="Ma J."/>
        </authorList>
    </citation>
    <scope>NUCLEOTIDE SEQUENCE [LARGE SCALE GENOMIC DNA]</scope>
    <source>
        <strain evidence="8">TISTR 932</strain>
    </source>
</reference>
<dbReference type="CDD" id="cd12171">
    <property type="entry name" value="2-Hacid_dh_10"/>
    <property type="match status" value="1"/>
</dbReference>
<evidence type="ECO:0000256" key="1">
    <source>
        <dbReference type="ARBA" id="ARBA00005854"/>
    </source>
</evidence>
<feature type="domain" description="D-isomer specific 2-hydroxyacid dehydrogenase NAD-binding" evidence="6">
    <location>
        <begin position="136"/>
        <end position="314"/>
    </location>
</feature>
<gene>
    <name evidence="7" type="ORF">ACFSR0_11220</name>
</gene>
<evidence type="ECO:0000256" key="4">
    <source>
        <dbReference type="RuleBase" id="RU003719"/>
    </source>
</evidence>
<dbReference type="PANTHER" id="PTHR42789">
    <property type="entry name" value="D-ISOMER SPECIFIC 2-HYDROXYACID DEHYDROGENASE FAMILY PROTEIN (AFU_ORTHOLOGUE AFUA_6G10090)"/>
    <property type="match status" value="1"/>
</dbReference>
<keyword evidence="2 4" id="KW-0560">Oxidoreductase</keyword>
<evidence type="ECO:0000259" key="6">
    <source>
        <dbReference type="Pfam" id="PF02826"/>
    </source>
</evidence>
<dbReference type="InterPro" id="IPR006139">
    <property type="entry name" value="D-isomer_2_OHA_DH_cat_dom"/>
</dbReference>
<dbReference type="Pfam" id="PF00389">
    <property type="entry name" value="2-Hacid_dh"/>
    <property type="match status" value="1"/>
</dbReference>
<dbReference type="PANTHER" id="PTHR42789:SF1">
    <property type="entry name" value="D-ISOMER SPECIFIC 2-HYDROXYACID DEHYDROGENASE FAMILY PROTEIN (AFU_ORTHOLOGUE AFUA_6G10090)"/>
    <property type="match status" value="1"/>
</dbReference>
<accession>A0ABW5TL89</accession>
<protein>
    <submittedName>
        <fullName evidence="7">2-hydroxyacid dehydrogenase</fullName>
    </submittedName>
</protein>
<dbReference type="RefSeq" id="WP_379982759.1">
    <property type="nucleotide sequence ID" value="NZ_JBHUMO010000072.1"/>
</dbReference>
<dbReference type="SUPFAM" id="SSF52283">
    <property type="entry name" value="Formate/glycerate dehydrogenase catalytic domain-like"/>
    <property type="match status" value="1"/>
</dbReference>
<dbReference type="InterPro" id="IPR006140">
    <property type="entry name" value="D-isomer_DH_NAD-bd"/>
</dbReference>
<sequence>MEKTKILLVADGGVTPALMQKFYELEKMGAEVTMVEDKDMNAMGPITNRMLLIEQEGIDKAPNCDALLNACEDKDIIVVHVASINKDVLEKAKNLKLVAVLRGGVENADLALLKEKRIPLINAPWRSAHAVADFTVGMMIAENKNIARSYHAIREGNWRKNYTNQAYIHDLRTRTVGICGFGYIGQRVVERLRGFGCKILVTDPFAKAEDVSKAGATLVTKTDLLAQSDYISLHLRLTKETTHYISAEELKRMKDTAYLINTARSGLINTADLIASLQNKSIGGAAIDVFDDEPLPADSPFLTLDNVTLTSHIAGTSADTMRNSVEIGFDNLKAYLQNQPMPNVYPL</sequence>
<dbReference type="Gene3D" id="3.40.50.720">
    <property type="entry name" value="NAD(P)-binding Rossmann-like Domain"/>
    <property type="match status" value="2"/>
</dbReference>
<feature type="domain" description="D-isomer specific 2-hydroxyacid dehydrogenase catalytic" evidence="5">
    <location>
        <begin position="62"/>
        <end position="344"/>
    </location>
</feature>
<keyword evidence="3" id="KW-0520">NAD</keyword>